<dbReference type="InterPro" id="IPR004027">
    <property type="entry name" value="SEC_C_motif"/>
</dbReference>
<evidence type="ECO:0000313" key="1">
    <source>
        <dbReference type="EMBL" id="MFH6983372.1"/>
    </source>
</evidence>
<organism evidence="1 2">
    <name type="scientific">Marinoscillum luteum</name>
    <dbReference type="NCBI Taxonomy" id="861051"/>
    <lineage>
        <taxon>Bacteria</taxon>
        <taxon>Pseudomonadati</taxon>
        <taxon>Bacteroidota</taxon>
        <taxon>Cytophagia</taxon>
        <taxon>Cytophagales</taxon>
        <taxon>Reichenbachiellaceae</taxon>
        <taxon>Marinoscillum</taxon>
    </lineage>
</organism>
<protein>
    <submittedName>
        <fullName evidence="1">SEC-C metal-binding domain-containing protein</fullName>
    </submittedName>
</protein>
<dbReference type="Gene3D" id="3.10.450.50">
    <property type="match status" value="1"/>
</dbReference>
<comment type="caution">
    <text evidence="1">The sequence shown here is derived from an EMBL/GenBank/DDBJ whole genome shotgun (WGS) entry which is preliminary data.</text>
</comment>
<evidence type="ECO:0000313" key="2">
    <source>
        <dbReference type="Proteomes" id="UP001610063"/>
    </source>
</evidence>
<dbReference type="RefSeq" id="WP_395416947.1">
    <property type="nucleotide sequence ID" value="NZ_JBIPKE010000015.1"/>
</dbReference>
<accession>A0ABW7N6Z1</accession>
<dbReference type="Proteomes" id="UP001610063">
    <property type="component" value="Unassembled WGS sequence"/>
</dbReference>
<gene>
    <name evidence="1" type="ORF">ACHKAR_07990</name>
</gene>
<dbReference type="Pfam" id="PF02810">
    <property type="entry name" value="SEC-C"/>
    <property type="match status" value="1"/>
</dbReference>
<reference evidence="1 2" key="1">
    <citation type="journal article" date="2013" name="Int. J. Syst. Evol. Microbiol.">
        <title>Marinoscillum luteum sp. nov., isolated from marine sediment.</title>
        <authorList>
            <person name="Cha I.T."/>
            <person name="Park S.J."/>
            <person name="Kim S.J."/>
            <person name="Kim J.G."/>
            <person name="Jung M.Y."/>
            <person name="Shin K.S."/>
            <person name="Kwon K.K."/>
            <person name="Yang S.H."/>
            <person name="Seo Y.S."/>
            <person name="Rhee S.K."/>
        </authorList>
    </citation>
    <scope>NUCLEOTIDE SEQUENCE [LARGE SCALE GENOMIC DNA]</scope>
    <source>
        <strain evidence="1 2">KCTC 23939</strain>
    </source>
</reference>
<proteinExistence type="predicted"/>
<keyword evidence="2" id="KW-1185">Reference proteome</keyword>
<sequence>MKNKKLKALELDVEAVVRTHPELEPLMYKNIPVGLEGIIDIFDLDDVKRGSFQIQVDFSARYPNGFPSLRELSKLIPREIDRHIYDNGNCCVTVLQKQIIESKRGITIERYFKDYVVPFLANQIHFEEYGKWANEEYKHGYAGQVQFYQETTKSTDLSIILKAIKIIIDSTKFSRNEKCFCNSEIKYKKCHEQSISDLRVIGKEQLKSDWDQINEILEEEKI</sequence>
<dbReference type="EMBL" id="JBIPKE010000015">
    <property type="protein sequence ID" value="MFH6983372.1"/>
    <property type="molecule type" value="Genomic_DNA"/>
</dbReference>
<name>A0ABW7N6Z1_9BACT</name>
<dbReference type="SUPFAM" id="SSF103642">
    <property type="entry name" value="Sec-C motif"/>
    <property type="match status" value="1"/>
</dbReference>